<dbReference type="AlphaFoldDB" id="A0AAE1CRX9"/>
<dbReference type="EMBL" id="JAWDGP010007073">
    <property type="protein sequence ID" value="KAK3730557.1"/>
    <property type="molecule type" value="Genomic_DNA"/>
</dbReference>
<accession>A0AAE1CRX9</accession>
<organism evidence="1 2">
    <name type="scientific">Elysia crispata</name>
    <name type="common">lettuce slug</name>
    <dbReference type="NCBI Taxonomy" id="231223"/>
    <lineage>
        <taxon>Eukaryota</taxon>
        <taxon>Metazoa</taxon>
        <taxon>Spiralia</taxon>
        <taxon>Lophotrochozoa</taxon>
        <taxon>Mollusca</taxon>
        <taxon>Gastropoda</taxon>
        <taxon>Heterobranchia</taxon>
        <taxon>Euthyneura</taxon>
        <taxon>Panpulmonata</taxon>
        <taxon>Sacoglossa</taxon>
        <taxon>Placobranchoidea</taxon>
        <taxon>Plakobranchidae</taxon>
        <taxon>Elysia</taxon>
    </lineage>
</organism>
<proteinExistence type="predicted"/>
<dbReference type="Proteomes" id="UP001283361">
    <property type="component" value="Unassembled WGS sequence"/>
</dbReference>
<gene>
    <name evidence="1" type="ORF">RRG08_006406</name>
</gene>
<keyword evidence="2" id="KW-1185">Reference proteome</keyword>
<reference evidence="1" key="1">
    <citation type="journal article" date="2023" name="G3 (Bethesda)">
        <title>A reference genome for the long-term kleptoplast-retaining sea slug Elysia crispata morphotype clarki.</title>
        <authorList>
            <person name="Eastman K.E."/>
            <person name="Pendleton A.L."/>
            <person name="Shaikh M.A."/>
            <person name="Suttiyut T."/>
            <person name="Ogas R."/>
            <person name="Tomko P."/>
            <person name="Gavelis G."/>
            <person name="Widhalm J.R."/>
            <person name="Wisecaver J.H."/>
        </authorList>
    </citation>
    <scope>NUCLEOTIDE SEQUENCE</scope>
    <source>
        <strain evidence="1">ECLA1</strain>
    </source>
</reference>
<evidence type="ECO:0000313" key="1">
    <source>
        <dbReference type="EMBL" id="KAK3730557.1"/>
    </source>
</evidence>
<comment type="caution">
    <text evidence="1">The sequence shown here is derived from an EMBL/GenBank/DDBJ whole genome shotgun (WGS) entry which is preliminary data.</text>
</comment>
<evidence type="ECO:0000313" key="2">
    <source>
        <dbReference type="Proteomes" id="UP001283361"/>
    </source>
</evidence>
<name>A0AAE1CRX9_9GAST</name>
<sequence>MEVSIKSLETRLEDKVGDLRAAVDGKVDGLDSNIETRFSNLNLRMNSLENRLEDKLVHLDTQTVTNQCAIATSGEQDRLANLFSSFTSLSGLTQDLLLRFNTLSTGYAGGALVPVEEYFDPLGTGRKEWRLAFRGTPYINVQVCPAYMHGTGIPVVVEEGCKQFNRSLPCANHYRNREVFDNWAGVDEVLLAVYKNDHMVHSVIFNGKSSSYTNWFAEGRIIDSSWDDITTQPHIFFGIAGQLNAQVTPRFYMSRNDDKGCPGFNGWFLAGDITQGCPVERTISFPSFFYFTRETLTVWASPSAGQADAFGIFVKYE</sequence>
<protein>
    <submittedName>
        <fullName evidence="1">Uncharacterized protein</fullName>
    </submittedName>
</protein>